<dbReference type="AlphaFoldDB" id="A0AAW3UZD6"/>
<dbReference type="EMBL" id="JACIIK010000009">
    <property type="protein sequence ID" value="MBB6204034.1"/>
    <property type="molecule type" value="Genomic_DNA"/>
</dbReference>
<protein>
    <submittedName>
        <fullName evidence="2">Uncharacterized protein</fullName>
    </submittedName>
</protein>
<dbReference type="RefSeq" id="WP_183802908.1">
    <property type="nucleotide sequence ID" value="NZ_JACIII010000019.1"/>
</dbReference>
<evidence type="ECO:0000256" key="1">
    <source>
        <dbReference type="SAM" id="Phobius"/>
    </source>
</evidence>
<proteinExistence type="predicted"/>
<reference evidence="2 3" key="1">
    <citation type="submission" date="2020-08" db="EMBL/GenBank/DDBJ databases">
        <title>Genomic Encyclopedia of Type Strains, Phase IV (KMG-V): Genome sequencing to study the core and pangenomes of soil and plant-associated prokaryotes.</title>
        <authorList>
            <person name="Whitman W."/>
        </authorList>
    </citation>
    <scope>NUCLEOTIDE SEQUENCE [LARGE SCALE GENOMIC DNA]</scope>
    <source>
        <strain evidence="2 3">SEMIA 4013</strain>
    </source>
</reference>
<keyword evidence="1" id="KW-0812">Transmembrane</keyword>
<evidence type="ECO:0000313" key="2">
    <source>
        <dbReference type="EMBL" id="MBB6204034.1"/>
    </source>
</evidence>
<comment type="caution">
    <text evidence="2">The sequence shown here is derived from an EMBL/GenBank/DDBJ whole genome shotgun (WGS) entry which is preliminary data.</text>
</comment>
<accession>A0AAW3UZD6</accession>
<keyword evidence="1" id="KW-1133">Transmembrane helix</keyword>
<organism evidence="2 3">
    <name type="scientific">Paraburkholderia fungorum</name>
    <dbReference type="NCBI Taxonomy" id="134537"/>
    <lineage>
        <taxon>Bacteria</taxon>
        <taxon>Pseudomonadati</taxon>
        <taxon>Pseudomonadota</taxon>
        <taxon>Betaproteobacteria</taxon>
        <taxon>Burkholderiales</taxon>
        <taxon>Burkholderiaceae</taxon>
        <taxon>Paraburkholderia</taxon>
    </lineage>
</organism>
<name>A0AAW3UZD6_9BURK</name>
<sequence>MKNDATSGALAPLGRWFLKNLTIPVAFTLAGIALGAFYQAHEVDSSEYTALEENWERLSPVTQHSVADLLDAQGKISRWEYQPALFDALMHDTGGYIVPATDYPVQAARERLIAKVRNSHLQ</sequence>
<dbReference type="Proteomes" id="UP000518681">
    <property type="component" value="Unassembled WGS sequence"/>
</dbReference>
<feature type="transmembrane region" description="Helical" evidence="1">
    <location>
        <begin position="21"/>
        <end position="40"/>
    </location>
</feature>
<keyword evidence="1" id="KW-0472">Membrane</keyword>
<gene>
    <name evidence="2" type="ORF">GGD69_004928</name>
</gene>
<evidence type="ECO:0000313" key="3">
    <source>
        <dbReference type="Proteomes" id="UP000518681"/>
    </source>
</evidence>